<dbReference type="AlphaFoldDB" id="A0A9Q1JNV5"/>
<name>A0A9Q1JNV5_9CARY</name>
<sequence length="166" mass="18818">MLVGLNGFNVDIPRSEGENERINLIKERCNIQGMRKVSHSSRNLGRIYATCLRYKKFLGWVDEANLNLEKRLLSEIEIMKYDLRELKMMFKILEKGQSILVMLEIALNHPPHINEKLSDSSDPSNCHSLKSLSSLSSWSLSSSSACSKFSSISLSNISTSPIFGWH</sequence>
<gene>
    <name evidence="1" type="ORF">Cgig2_033928</name>
</gene>
<organism evidence="1 2">
    <name type="scientific">Carnegiea gigantea</name>
    <dbReference type="NCBI Taxonomy" id="171969"/>
    <lineage>
        <taxon>Eukaryota</taxon>
        <taxon>Viridiplantae</taxon>
        <taxon>Streptophyta</taxon>
        <taxon>Embryophyta</taxon>
        <taxon>Tracheophyta</taxon>
        <taxon>Spermatophyta</taxon>
        <taxon>Magnoliopsida</taxon>
        <taxon>eudicotyledons</taxon>
        <taxon>Gunneridae</taxon>
        <taxon>Pentapetalae</taxon>
        <taxon>Caryophyllales</taxon>
        <taxon>Cactineae</taxon>
        <taxon>Cactaceae</taxon>
        <taxon>Cactoideae</taxon>
        <taxon>Echinocereeae</taxon>
        <taxon>Carnegiea</taxon>
    </lineage>
</organism>
<keyword evidence="2" id="KW-1185">Reference proteome</keyword>
<reference evidence="1" key="1">
    <citation type="submission" date="2022-04" db="EMBL/GenBank/DDBJ databases">
        <title>Carnegiea gigantea Genome sequencing and assembly v2.</title>
        <authorList>
            <person name="Copetti D."/>
            <person name="Sanderson M.J."/>
            <person name="Burquez A."/>
            <person name="Wojciechowski M.F."/>
        </authorList>
    </citation>
    <scope>NUCLEOTIDE SEQUENCE</scope>
    <source>
        <strain evidence="1">SGP5-SGP5p</strain>
        <tissue evidence="1">Aerial part</tissue>
    </source>
</reference>
<dbReference type="OrthoDB" id="4469945at2759"/>
<evidence type="ECO:0000313" key="2">
    <source>
        <dbReference type="Proteomes" id="UP001153076"/>
    </source>
</evidence>
<proteinExistence type="predicted"/>
<dbReference type="EMBL" id="JAKOGI010001206">
    <property type="protein sequence ID" value="KAJ8426980.1"/>
    <property type="molecule type" value="Genomic_DNA"/>
</dbReference>
<accession>A0A9Q1JNV5</accession>
<protein>
    <submittedName>
        <fullName evidence="1">Uncharacterized protein</fullName>
    </submittedName>
</protein>
<evidence type="ECO:0000313" key="1">
    <source>
        <dbReference type="EMBL" id="KAJ8426980.1"/>
    </source>
</evidence>
<dbReference type="Proteomes" id="UP001153076">
    <property type="component" value="Unassembled WGS sequence"/>
</dbReference>
<comment type="caution">
    <text evidence="1">The sequence shown here is derived from an EMBL/GenBank/DDBJ whole genome shotgun (WGS) entry which is preliminary data.</text>
</comment>